<keyword evidence="5" id="KW-0539">Nucleus</keyword>
<accession>A0A9X0DGY2</accession>
<comment type="function">
    <text evidence="6">RNA helicase.</text>
</comment>
<dbReference type="GO" id="GO:0016787">
    <property type="term" value="F:hydrolase activity"/>
    <property type="evidence" value="ECO:0007669"/>
    <property type="project" value="UniProtKB-KW"/>
</dbReference>
<evidence type="ECO:0000256" key="2">
    <source>
        <dbReference type="ARBA" id="ARBA00022801"/>
    </source>
</evidence>
<feature type="domain" description="Helicase C-terminal" evidence="8">
    <location>
        <begin position="461"/>
        <end position="648"/>
    </location>
</feature>
<organism evidence="9 10">
    <name type="scientific">Sclerotinia nivalis</name>
    <dbReference type="NCBI Taxonomy" id="352851"/>
    <lineage>
        <taxon>Eukaryota</taxon>
        <taxon>Fungi</taxon>
        <taxon>Dikarya</taxon>
        <taxon>Ascomycota</taxon>
        <taxon>Pezizomycotina</taxon>
        <taxon>Leotiomycetes</taxon>
        <taxon>Helotiales</taxon>
        <taxon>Sclerotiniaceae</taxon>
        <taxon>Sclerotinia</taxon>
    </lineage>
</organism>
<dbReference type="Pfam" id="PF00270">
    <property type="entry name" value="DEAD"/>
    <property type="match status" value="1"/>
</dbReference>
<reference evidence="9" key="1">
    <citation type="submission" date="2022-11" db="EMBL/GenBank/DDBJ databases">
        <title>Genome Resource of Sclerotinia nivalis Strain SnTB1, a Plant Pathogen Isolated from American Ginseng.</title>
        <authorList>
            <person name="Fan S."/>
        </authorList>
    </citation>
    <scope>NUCLEOTIDE SEQUENCE</scope>
    <source>
        <strain evidence="9">SnTB1</strain>
    </source>
</reference>
<keyword evidence="2 6" id="KW-0378">Hydrolase</keyword>
<dbReference type="Proteomes" id="UP001152300">
    <property type="component" value="Unassembled WGS sequence"/>
</dbReference>
<dbReference type="EMBL" id="JAPEIS010000011">
    <property type="protein sequence ID" value="KAJ8062085.1"/>
    <property type="molecule type" value="Genomic_DNA"/>
</dbReference>
<sequence>MDVPIVVAQREECQNQPEQKNASNLTTGREDVTAITDTQEHTIIVVQEKITAITDAQEHATIIVQEKITAITDAQEHATIVVQEDVNTAPDDELEFISDEPFYDNFQMVFEKGIKPDKRIMKTGKPYQFTVPLDAVLDEDLRKMGMTPGSKVTIHSSWDADYIHDDIKELLKKIPDRYGVEAHKPNPIQMPIVKALSPVARSTIRKKRDIVINAPGGCGKSLGLAVAILNAVCQMQDEPNSKANARDGNVDGMNDHQRIHNSKTENPETNKTQVETTSYYPATPTVLIITSTSPLVAKHLRNLQVLTKTPNTKLAARGIKVKVASAVYGGVRSQSRKLSRNADIVVATPGRLTHFMKNGTISPVKLKYVVFDDVNTFLQGNASQDRLVRKTHWNKWYLGTNREQIMEGVDHFIGPTVEETQIIQLHDVDESSPENAKARILHHVSVREGRPESQMQNLWEDLDPIIERSKGCIKRVIIFCGYQKRVDILEDMFADPNDSRRGTTNTEPLKDIKGRNIIPVHAGLPHYHKQINLLMGTQGKREICALQTSDKPVEIFLVTDVVSAGLNSDADLVVQFDLPKAQQSMSKRAAEQVFLDRCNHAGRKGRRGYHIIYYFPDDEDNKLLAPAIKKLLEDENNQEVPQVILDDTADELAKNSQQSDPIVAARGDVRWW</sequence>
<keyword evidence="6" id="KW-0347">Helicase</keyword>
<protein>
    <recommendedName>
        <fullName evidence="6">ATP-dependent RNA helicase</fullName>
        <ecNumber evidence="6">3.6.4.13</ecNumber>
    </recommendedName>
</protein>
<evidence type="ECO:0000256" key="6">
    <source>
        <dbReference type="RuleBase" id="RU365068"/>
    </source>
</evidence>
<gene>
    <name evidence="9" type="ORF">OCU04_009862</name>
</gene>
<evidence type="ECO:0000256" key="3">
    <source>
        <dbReference type="ARBA" id="ARBA00022840"/>
    </source>
</evidence>
<name>A0A9X0DGY2_9HELO</name>
<dbReference type="GO" id="GO:0005524">
    <property type="term" value="F:ATP binding"/>
    <property type="evidence" value="ECO:0007669"/>
    <property type="project" value="UniProtKB-UniRule"/>
</dbReference>
<dbReference type="SMART" id="SM00487">
    <property type="entry name" value="DEXDc"/>
    <property type="match status" value="1"/>
</dbReference>
<dbReference type="InterPro" id="IPR011545">
    <property type="entry name" value="DEAD/DEAH_box_helicase_dom"/>
</dbReference>
<dbReference type="AlphaFoldDB" id="A0A9X0DGY2"/>
<evidence type="ECO:0000256" key="1">
    <source>
        <dbReference type="ARBA" id="ARBA00022741"/>
    </source>
</evidence>
<dbReference type="InterPro" id="IPR001650">
    <property type="entry name" value="Helicase_C-like"/>
</dbReference>
<feature type="domain" description="Helicase ATP-binding" evidence="7">
    <location>
        <begin position="201"/>
        <end position="388"/>
    </location>
</feature>
<keyword evidence="3 6" id="KW-0067">ATP-binding</keyword>
<dbReference type="PROSITE" id="PS51192">
    <property type="entry name" value="HELICASE_ATP_BIND_1"/>
    <property type="match status" value="1"/>
</dbReference>
<comment type="catalytic activity">
    <reaction evidence="6">
        <text>ATP + H2O = ADP + phosphate + H(+)</text>
        <dbReference type="Rhea" id="RHEA:13065"/>
        <dbReference type="ChEBI" id="CHEBI:15377"/>
        <dbReference type="ChEBI" id="CHEBI:15378"/>
        <dbReference type="ChEBI" id="CHEBI:30616"/>
        <dbReference type="ChEBI" id="CHEBI:43474"/>
        <dbReference type="ChEBI" id="CHEBI:456216"/>
        <dbReference type="EC" id="3.6.4.13"/>
    </reaction>
</comment>
<dbReference type="InterPro" id="IPR014001">
    <property type="entry name" value="Helicase_ATP-bd"/>
</dbReference>
<dbReference type="GO" id="GO:0003723">
    <property type="term" value="F:RNA binding"/>
    <property type="evidence" value="ECO:0007669"/>
    <property type="project" value="UniProtKB-UniRule"/>
</dbReference>
<comment type="domain">
    <text evidence="6">The Q motif is unique to and characteristic of the DEAD box family of RNA helicases and controls ATP binding and hydrolysis.</text>
</comment>
<dbReference type="InterPro" id="IPR027417">
    <property type="entry name" value="P-loop_NTPase"/>
</dbReference>
<keyword evidence="10" id="KW-1185">Reference proteome</keyword>
<dbReference type="EC" id="3.6.4.13" evidence="6"/>
<dbReference type="PROSITE" id="PS51194">
    <property type="entry name" value="HELICASE_CTER"/>
    <property type="match status" value="1"/>
</dbReference>
<dbReference type="GO" id="GO:0003724">
    <property type="term" value="F:RNA helicase activity"/>
    <property type="evidence" value="ECO:0007669"/>
    <property type="project" value="UniProtKB-EC"/>
</dbReference>
<evidence type="ECO:0000256" key="4">
    <source>
        <dbReference type="ARBA" id="ARBA00022884"/>
    </source>
</evidence>
<evidence type="ECO:0000256" key="5">
    <source>
        <dbReference type="ARBA" id="ARBA00023242"/>
    </source>
</evidence>
<keyword evidence="4 6" id="KW-0694">RNA-binding</keyword>
<evidence type="ECO:0000313" key="10">
    <source>
        <dbReference type="Proteomes" id="UP001152300"/>
    </source>
</evidence>
<keyword evidence="1 6" id="KW-0547">Nucleotide-binding</keyword>
<evidence type="ECO:0000259" key="8">
    <source>
        <dbReference type="PROSITE" id="PS51194"/>
    </source>
</evidence>
<dbReference type="OrthoDB" id="10388615at2759"/>
<comment type="similarity">
    <text evidence="6">Belongs to the DEAD box helicase family.</text>
</comment>
<evidence type="ECO:0000259" key="7">
    <source>
        <dbReference type="PROSITE" id="PS51192"/>
    </source>
</evidence>
<dbReference type="PANTHER" id="PTHR24031">
    <property type="entry name" value="RNA HELICASE"/>
    <property type="match status" value="1"/>
</dbReference>
<dbReference type="Gene3D" id="3.40.50.300">
    <property type="entry name" value="P-loop containing nucleotide triphosphate hydrolases"/>
    <property type="match status" value="2"/>
</dbReference>
<dbReference type="SUPFAM" id="SSF52540">
    <property type="entry name" value="P-loop containing nucleoside triphosphate hydrolases"/>
    <property type="match status" value="1"/>
</dbReference>
<proteinExistence type="inferred from homology"/>
<evidence type="ECO:0000313" key="9">
    <source>
        <dbReference type="EMBL" id="KAJ8062085.1"/>
    </source>
</evidence>
<comment type="caution">
    <text evidence="9">The sequence shown here is derived from an EMBL/GenBank/DDBJ whole genome shotgun (WGS) entry which is preliminary data.</text>
</comment>